<dbReference type="EMBL" id="JBEPSM010000001">
    <property type="protein sequence ID" value="MET4633187.1"/>
    <property type="molecule type" value="Genomic_DNA"/>
</dbReference>
<comment type="caution">
    <text evidence="2">The sequence shown here is derived from an EMBL/GenBank/DDBJ whole genome shotgun (WGS) entry which is preliminary data.</text>
</comment>
<reference evidence="2 3" key="1">
    <citation type="submission" date="2024-06" db="EMBL/GenBank/DDBJ databases">
        <title>Sorghum-associated microbial communities from plants grown in Nebraska, USA.</title>
        <authorList>
            <person name="Schachtman D."/>
        </authorList>
    </citation>
    <scope>NUCLEOTIDE SEQUENCE [LARGE SCALE GENOMIC DNA]</scope>
    <source>
        <strain evidence="2 3">3207</strain>
    </source>
</reference>
<keyword evidence="1" id="KW-0812">Transmembrane</keyword>
<organism evidence="2 3">
    <name type="scientific">Kaistia defluvii</name>
    <dbReference type="NCBI Taxonomy" id="410841"/>
    <lineage>
        <taxon>Bacteria</taxon>
        <taxon>Pseudomonadati</taxon>
        <taxon>Pseudomonadota</taxon>
        <taxon>Alphaproteobacteria</taxon>
        <taxon>Hyphomicrobiales</taxon>
        <taxon>Kaistiaceae</taxon>
        <taxon>Kaistia</taxon>
    </lineage>
</organism>
<dbReference type="Pfam" id="PF09955">
    <property type="entry name" value="DUF2189"/>
    <property type="match status" value="1"/>
</dbReference>
<keyword evidence="3" id="KW-1185">Reference proteome</keyword>
<keyword evidence="1" id="KW-0472">Membrane</keyword>
<protein>
    <submittedName>
        <fullName evidence="2">Membrane protein</fullName>
    </submittedName>
</protein>
<accession>A0ABV2QVY5</accession>
<name>A0ABV2QVY5_9HYPH</name>
<evidence type="ECO:0000313" key="2">
    <source>
        <dbReference type="EMBL" id="MET4633187.1"/>
    </source>
</evidence>
<feature type="transmembrane region" description="Helical" evidence="1">
    <location>
        <begin position="177"/>
        <end position="202"/>
    </location>
</feature>
<feature type="transmembrane region" description="Helical" evidence="1">
    <location>
        <begin position="54"/>
        <end position="74"/>
    </location>
</feature>
<dbReference type="Proteomes" id="UP001549321">
    <property type="component" value="Unassembled WGS sequence"/>
</dbReference>
<evidence type="ECO:0000313" key="3">
    <source>
        <dbReference type="Proteomes" id="UP001549321"/>
    </source>
</evidence>
<sequence length="272" mass="29316">MAAQMSDYSTRWHLITGSTSPETAMPVVRRITVDDLWDALRLGWEDFAAMPTHAIFLVVIYPIVGLLIGRAVFGADILPLLFPLMAGFALLGPFAALGLYELSRRREQGLDVSLPKILEARHSPSIGAILMLGIGLGVVFFVWIAVANAIYIANFGYTPAASMPDFLHRVLTTRAGWTLILVGNGVGFLFALMVLTVSVVSFPLLLDRDVGLAPAILTSIRAVLANPGVMALWGLIVAVSLAIGSIPLFFGLAVVMPVLGHATWHLYRKVVV</sequence>
<gene>
    <name evidence="2" type="ORF">ABIE08_001100</name>
</gene>
<feature type="transmembrane region" description="Helical" evidence="1">
    <location>
        <begin position="223"/>
        <end position="243"/>
    </location>
</feature>
<proteinExistence type="predicted"/>
<feature type="transmembrane region" description="Helical" evidence="1">
    <location>
        <begin position="249"/>
        <end position="267"/>
    </location>
</feature>
<evidence type="ECO:0000256" key="1">
    <source>
        <dbReference type="SAM" id="Phobius"/>
    </source>
</evidence>
<feature type="transmembrane region" description="Helical" evidence="1">
    <location>
        <begin position="80"/>
        <end position="100"/>
    </location>
</feature>
<dbReference type="InterPro" id="IPR018692">
    <property type="entry name" value="DUF2189"/>
</dbReference>
<feature type="transmembrane region" description="Helical" evidence="1">
    <location>
        <begin position="126"/>
        <end position="157"/>
    </location>
</feature>
<keyword evidence="1" id="KW-1133">Transmembrane helix</keyword>